<dbReference type="InterPro" id="IPR024185">
    <property type="entry name" value="FTHF_cligase-like_sf"/>
</dbReference>
<feature type="region of interest" description="Disordered" evidence="1">
    <location>
        <begin position="1"/>
        <end position="26"/>
    </location>
</feature>
<organism evidence="2 3">
    <name type="scientific">Flavobacterium defluvii</name>
    <dbReference type="NCBI Taxonomy" id="370979"/>
    <lineage>
        <taxon>Bacteria</taxon>
        <taxon>Pseudomonadati</taxon>
        <taxon>Bacteroidota</taxon>
        <taxon>Flavobacteriia</taxon>
        <taxon>Flavobacteriales</taxon>
        <taxon>Flavobacteriaceae</taxon>
        <taxon>Flavobacterium</taxon>
    </lineage>
</organism>
<accession>A0A1M5I0V7</accession>
<dbReference type="OrthoDB" id="1425114at2"/>
<name>A0A1M5I0V7_9FLAO</name>
<gene>
    <name evidence="2" type="ORF">SAMN05443663_102213</name>
</gene>
<dbReference type="RefSeq" id="WP_073414030.1">
    <property type="nucleotide sequence ID" value="NZ_FQWC01000002.1"/>
</dbReference>
<dbReference type="EMBL" id="FQWC01000002">
    <property type="protein sequence ID" value="SHG21643.1"/>
    <property type="molecule type" value="Genomic_DNA"/>
</dbReference>
<dbReference type="Gene3D" id="3.40.50.10420">
    <property type="entry name" value="NagB/RpiA/CoA transferase-like"/>
    <property type="match status" value="1"/>
</dbReference>
<dbReference type="STRING" id="370979.SAMN05443663_102213"/>
<proteinExistence type="predicted"/>
<protein>
    <recommendedName>
        <fullName evidence="4">LUD domain-containing protein</fullName>
    </recommendedName>
</protein>
<evidence type="ECO:0000313" key="2">
    <source>
        <dbReference type="EMBL" id="SHG21643.1"/>
    </source>
</evidence>
<evidence type="ECO:0000256" key="1">
    <source>
        <dbReference type="SAM" id="MobiDB-lite"/>
    </source>
</evidence>
<reference evidence="3" key="1">
    <citation type="submission" date="2016-11" db="EMBL/GenBank/DDBJ databases">
        <authorList>
            <person name="Varghese N."/>
            <person name="Submissions S."/>
        </authorList>
    </citation>
    <scope>NUCLEOTIDE SEQUENCE [LARGE SCALE GENOMIC DNA]</scope>
    <source>
        <strain evidence="3">DSM 17963</strain>
    </source>
</reference>
<evidence type="ECO:0008006" key="4">
    <source>
        <dbReference type="Google" id="ProtNLM"/>
    </source>
</evidence>
<keyword evidence="3" id="KW-1185">Reference proteome</keyword>
<dbReference type="AlphaFoldDB" id="A0A1M5I0V7"/>
<evidence type="ECO:0000313" key="3">
    <source>
        <dbReference type="Proteomes" id="UP000184071"/>
    </source>
</evidence>
<sequence>MNFFKKIFGSGESASDEEHESEYAGTPAANSHLSLDEQFIFNFKKNGGKFLYCENNQEAAEQFENILEENDWFENEVLCYEPALFHLLEENKLFYIAPSKPKFLLASCENLIAEEGSILLSSRQIRQNKPNDLPVNIVIIATTSQILPMKSDGLSAIKRKYVRDYPTNLTTIKYFEKAKEEDFTQYGSVAKNLYLLLVEDL</sequence>
<dbReference type="Proteomes" id="UP000184071">
    <property type="component" value="Unassembled WGS sequence"/>
</dbReference>
<dbReference type="SUPFAM" id="SSF100950">
    <property type="entry name" value="NagB/RpiA/CoA transferase-like"/>
    <property type="match status" value="1"/>
</dbReference>
<dbReference type="InterPro" id="IPR037171">
    <property type="entry name" value="NagB/RpiA_transferase-like"/>
</dbReference>